<comment type="caution">
    <text evidence="1">The sequence shown here is derived from an EMBL/GenBank/DDBJ whole genome shotgun (WGS) entry which is preliminary data.</text>
</comment>
<dbReference type="Proteomes" id="UP000885672">
    <property type="component" value="Unassembled WGS sequence"/>
</dbReference>
<proteinExistence type="predicted"/>
<sequence length="83" mass="9546">MSKSIVKRPRPSDEELLAVEEFAVARRSGERVSVASFLRRHPECSETMRPALEGIVLFERELRRSRTRQPGARLPGTRKTTRL</sequence>
<dbReference type="AlphaFoldDB" id="A0A7V0T4Y9"/>
<dbReference type="EMBL" id="DSBX01000075">
    <property type="protein sequence ID" value="HDQ99041.1"/>
    <property type="molecule type" value="Genomic_DNA"/>
</dbReference>
<organism evidence="1">
    <name type="scientific">candidate division WOR-3 bacterium</name>
    <dbReference type="NCBI Taxonomy" id="2052148"/>
    <lineage>
        <taxon>Bacteria</taxon>
        <taxon>Bacteria division WOR-3</taxon>
    </lineage>
</organism>
<protein>
    <submittedName>
        <fullName evidence="1">Uncharacterized protein</fullName>
    </submittedName>
</protein>
<gene>
    <name evidence="1" type="ORF">ENN51_01960</name>
</gene>
<accession>A0A7V0T4Y9</accession>
<evidence type="ECO:0000313" key="1">
    <source>
        <dbReference type="EMBL" id="HDQ99041.1"/>
    </source>
</evidence>
<reference evidence="1" key="1">
    <citation type="journal article" date="2020" name="mSystems">
        <title>Genome- and Community-Level Interaction Insights into Carbon Utilization and Element Cycling Functions of Hydrothermarchaeota in Hydrothermal Sediment.</title>
        <authorList>
            <person name="Zhou Z."/>
            <person name="Liu Y."/>
            <person name="Xu W."/>
            <person name="Pan J."/>
            <person name="Luo Z.H."/>
            <person name="Li M."/>
        </authorList>
    </citation>
    <scope>NUCLEOTIDE SEQUENCE [LARGE SCALE GENOMIC DNA]</scope>
    <source>
        <strain evidence="1">SpSt-1182</strain>
    </source>
</reference>
<name>A0A7V0T4Y9_UNCW3</name>